<dbReference type="Proteomes" id="UP000499080">
    <property type="component" value="Unassembled WGS sequence"/>
</dbReference>
<reference evidence="1 2" key="1">
    <citation type="journal article" date="2019" name="Sci. Rep.">
        <title>Orb-weaving spider Araneus ventricosus genome elucidates the spidroin gene catalogue.</title>
        <authorList>
            <person name="Kono N."/>
            <person name="Nakamura H."/>
            <person name="Ohtoshi R."/>
            <person name="Moran D.A.P."/>
            <person name="Shinohara A."/>
            <person name="Yoshida Y."/>
            <person name="Fujiwara M."/>
            <person name="Mori M."/>
            <person name="Tomita M."/>
            <person name="Arakawa K."/>
        </authorList>
    </citation>
    <scope>NUCLEOTIDE SEQUENCE [LARGE SCALE GENOMIC DNA]</scope>
</reference>
<sequence>MTRPALALAPYSRISAPHKRQDVWLLWSNIKSLSYRTPMESANGLISRIAAAKLCEEPGVSVKIYQPLQYRCEA</sequence>
<gene>
    <name evidence="1" type="ORF">AVEN_211436_1</name>
</gene>
<evidence type="ECO:0000313" key="1">
    <source>
        <dbReference type="EMBL" id="GBM14731.1"/>
    </source>
</evidence>
<keyword evidence="2" id="KW-1185">Reference proteome</keyword>
<evidence type="ECO:0000313" key="2">
    <source>
        <dbReference type="Proteomes" id="UP000499080"/>
    </source>
</evidence>
<accession>A0A4Y2DDI6</accession>
<dbReference type="EMBL" id="BGPR01089292">
    <property type="protein sequence ID" value="GBM14731.1"/>
    <property type="molecule type" value="Genomic_DNA"/>
</dbReference>
<protein>
    <submittedName>
        <fullName evidence="1">Uncharacterized protein</fullName>
    </submittedName>
</protein>
<dbReference type="AlphaFoldDB" id="A0A4Y2DDI6"/>
<proteinExistence type="predicted"/>
<comment type="caution">
    <text evidence="1">The sequence shown here is derived from an EMBL/GenBank/DDBJ whole genome shotgun (WGS) entry which is preliminary data.</text>
</comment>
<organism evidence="1 2">
    <name type="scientific">Araneus ventricosus</name>
    <name type="common">Orbweaver spider</name>
    <name type="synonym">Epeira ventricosa</name>
    <dbReference type="NCBI Taxonomy" id="182803"/>
    <lineage>
        <taxon>Eukaryota</taxon>
        <taxon>Metazoa</taxon>
        <taxon>Ecdysozoa</taxon>
        <taxon>Arthropoda</taxon>
        <taxon>Chelicerata</taxon>
        <taxon>Arachnida</taxon>
        <taxon>Araneae</taxon>
        <taxon>Araneomorphae</taxon>
        <taxon>Entelegynae</taxon>
        <taxon>Araneoidea</taxon>
        <taxon>Araneidae</taxon>
        <taxon>Araneus</taxon>
    </lineage>
</organism>
<name>A0A4Y2DDI6_ARAVE</name>